<dbReference type="EMBL" id="CAAALY010252134">
    <property type="protein sequence ID" value="VEL36392.1"/>
    <property type="molecule type" value="Genomic_DNA"/>
</dbReference>
<reference evidence="1" key="1">
    <citation type="submission" date="2018-11" db="EMBL/GenBank/DDBJ databases">
        <authorList>
            <consortium name="Pathogen Informatics"/>
        </authorList>
    </citation>
    <scope>NUCLEOTIDE SEQUENCE</scope>
</reference>
<protein>
    <submittedName>
        <fullName evidence="1">Uncharacterized protein</fullName>
    </submittedName>
</protein>
<dbReference type="AlphaFoldDB" id="A0A3S5AGC9"/>
<organism evidence="1 2">
    <name type="scientific">Protopolystoma xenopodis</name>
    <dbReference type="NCBI Taxonomy" id="117903"/>
    <lineage>
        <taxon>Eukaryota</taxon>
        <taxon>Metazoa</taxon>
        <taxon>Spiralia</taxon>
        <taxon>Lophotrochozoa</taxon>
        <taxon>Platyhelminthes</taxon>
        <taxon>Monogenea</taxon>
        <taxon>Polyopisthocotylea</taxon>
        <taxon>Polystomatidea</taxon>
        <taxon>Polystomatidae</taxon>
        <taxon>Protopolystoma</taxon>
    </lineage>
</organism>
<gene>
    <name evidence="1" type="ORF">PXEA_LOCUS29832</name>
</gene>
<keyword evidence="2" id="KW-1185">Reference proteome</keyword>
<evidence type="ECO:0000313" key="2">
    <source>
        <dbReference type="Proteomes" id="UP000784294"/>
    </source>
</evidence>
<evidence type="ECO:0000313" key="1">
    <source>
        <dbReference type="EMBL" id="VEL36392.1"/>
    </source>
</evidence>
<dbReference type="OrthoDB" id="5596051at2759"/>
<proteinExistence type="predicted"/>
<sequence>MLPDTKLHGILAAEFTPSDSLGWRPQWLTRYSSIYKNRGIVHSKGYTIRLSRSLRNPIINAATSEII</sequence>
<comment type="caution">
    <text evidence="1">The sequence shown here is derived from an EMBL/GenBank/DDBJ whole genome shotgun (WGS) entry which is preliminary data.</text>
</comment>
<dbReference type="Proteomes" id="UP000784294">
    <property type="component" value="Unassembled WGS sequence"/>
</dbReference>
<accession>A0A3S5AGC9</accession>
<name>A0A3S5AGC9_9PLAT</name>